<evidence type="ECO:0000259" key="1">
    <source>
        <dbReference type="PROSITE" id="PS50943"/>
    </source>
</evidence>
<dbReference type="InterPro" id="IPR010982">
    <property type="entry name" value="Lambda_DNA-bd_dom_sf"/>
</dbReference>
<dbReference type="InterPro" id="IPR001387">
    <property type="entry name" value="Cro/C1-type_HTH"/>
</dbReference>
<keyword evidence="3" id="KW-1185">Reference proteome</keyword>
<name>A0ABW4JKN8_9BACL</name>
<dbReference type="EMBL" id="JBHUCX010000030">
    <property type="protein sequence ID" value="MFD1675593.1"/>
    <property type="molecule type" value="Genomic_DNA"/>
</dbReference>
<proteinExistence type="predicted"/>
<dbReference type="Pfam" id="PF13443">
    <property type="entry name" value="HTH_26"/>
    <property type="match status" value="1"/>
</dbReference>
<evidence type="ECO:0000313" key="2">
    <source>
        <dbReference type="EMBL" id="MFD1675593.1"/>
    </source>
</evidence>
<dbReference type="SMART" id="SM00530">
    <property type="entry name" value="HTH_XRE"/>
    <property type="match status" value="1"/>
</dbReference>
<dbReference type="Proteomes" id="UP001597079">
    <property type="component" value="Unassembled WGS sequence"/>
</dbReference>
<dbReference type="Gene3D" id="1.10.260.40">
    <property type="entry name" value="lambda repressor-like DNA-binding domains"/>
    <property type="match status" value="1"/>
</dbReference>
<reference evidence="3" key="1">
    <citation type="journal article" date="2019" name="Int. J. Syst. Evol. Microbiol.">
        <title>The Global Catalogue of Microorganisms (GCM) 10K type strain sequencing project: providing services to taxonomists for standard genome sequencing and annotation.</title>
        <authorList>
            <consortium name="The Broad Institute Genomics Platform"/>
            <consortium name="The Broad Institute Genome Sequencing Center for Infectious Disease"/>
            <person name="Wu L."/>
            <person name="Ma J."/>
        </authorList>
    </citation>
    <scope>NUCLEOTIDE SEQUENCE [LARGE SCALE GENOMIC DNA]</scope>
    <source>
        <strain evidence="3">CGMCC 1.12286</strain>
    </source>
</reference>
<dbReference type="RefSeq" id="WP_377943478.1">
    <property type="nucleotide sequence ID" value="NZ_JBHUCX010000030.1"/>
</dbReference>
<comment type="caution">
    <text evidence="2">The sequence shown here is derived from an EMBL/GenBank/DDBJ whole genome shotgun (WGS) entry which is preliminary data.</text>
</comment>
<evidence type="ECO:0000313" key="3">
    <source>
        <dbReference type="Proteomes" id="UP001597079"/>
    </source>
</evidence>
<accession>A0ABW4JKN8</accession>
<sequence>MMRVKHEPAARLRVLMAERDVNVNELADRSGVSCATVTALRTGRVRKPQNETAYRIARALGAKVDSIWPDI</sequence>
<dbReference type="CDD" id="cd00093">
    <property type="entry name" value="HTH_XRE"/>
    <property type="match status" value="1"/>
</dbReference>
<organism evidence="2 3">
    <name type="scientific">Alicyclobacillus fodiniaquatilis</name>
    <dbReference type="NCBI Taxonomy" id="1661150"/>
    <lineage>
        <taxon>Bacteria</taxon>
        <taxon>Bacillati</taxon>
        <taxon>Bacillota</taxon>
        <taxon>Bacilli</taxon>
        <taxon>Bacillales</taxon>
        <taxon>Alicyclobacillaceae</taxon>
        <taxon>Alicyclobacillus</taxon>
    </lineage>
</organism>
<dbReference type="PROSITE" id="PS50943">
    <property type="entry name" value="HTH_CROC1"/>
    <property type="match status" value="1"/>
</dbReference>
<protein>
    <submittedName>
        <fullName evidence="2">Helix-turn-helix domain-containing protein</fullName>
    </submittedName>
</protein>
<feature type="domain" description="HTH cro/C1-type" evidence="1">
    <location>
        <begin position="12"/>
        <end position="67"/>
    </location>
</feature>
<dbReference type="SUPFAM" id="SSF47413">
    <property type="entry name" value="lambda repressor-like DNA-binding domains"/>
    <property type="match status" value="1"/>
</dbReference>
<gene>
    <name evidence="2" type="ORF">ACFSB2_12900</name>
</gene>